<comment type="similarity">
    <text evidence="3 7">Belongs to the metallo-dependent hydrolases superfamily. Uronate isomerase family.</text>
</comment>
<dbReference type="GO" id="GO:0008880">
    <property type="term" value="F:glucuronate isomerase activity"/>
    <property type="evidence" value="ECO:0007669"/>
    <property type="project" value="UniProtKB-UniRule"/>
</dbReference>
<evidence type="ECO:0000256" key="5">
    <source>
        <dbReference type="ARBA" id="ARBA00020555"/>
    </source>
</evidence>
<dbReference type="GO" id="GO:0042840">
    <property type="term" value="P:D-glucuronate catabolic process"/>
    <property type="evidence" value="ECO:0007669"/>
    <property type="project" value="TreeGrafter"/>
</dbReference>
<keyword evidence="6 7" id="KW-0413">Isomerase</keyword>
<gene>
    <name evidence="7 8" type="primary">uxaC</name>
    <name evidence="8" type="ORF">JF70_13080</name>
</gene>
<proteinExistence type="inferred from homology"/>
<dbReference type="Gene3D" id="3.20.20.140">
    <property type="entry name" value="Metal-dependent hydrolases"/>
    <property type="match status" value="1"/>
</dbReference>
<dbReference type="UniPathway" id="UPA00246"/>
<organism evidence="8 9">
    <name type="scientific">Bifidobacterium mellis</name>
    <dbReference type="NCBI Taxonomy" id="1293823"/>
    <lineage>
        <taxon>Bacteria</taxon>
        <taxon>Bacillati</taxon>
        <taxon>Actinomycetota</taxon>
        <taxon>Actinomycetes</taxon>
        <taxon>Bifidobacteriales</taxon>
        <taxon>Bifidobacteriaceae</taxon>
        <taxon>Bifidobacterium</taxon>
    </lineage>
</organism>
<accession>A0A0F4KW56</accession>
<dbReference type="AlphaFoldDB" id="A0A0F4KW56"/>
<dbReference type="SUPFAM" id="SSF51556">
    <property type="entry name" value="Metallo-dependent hydrolases"/>
    <property type="match status" value="1"/>
</dbReference>
<reference evidence="8 9" key="1">
    <citation type="submission" date="2014-12" db="EMBL/GenBank/DDBJ databases">
        <title>Comparative genomics of the lactic acid bacteria isolated from the honey bee gut.</title>
        <authorList>
            <person name="Ellegaard K.M."/>
            <person name="Tamarit D."/>
            <person name="Javelind E."/>
            <person name="Olofsson T."/>
            <person name="Andersson S.G."/>
            <person name="Vasquez A."/>
        </authorList>
    </citation>
    <scope>NUCLEOTIDE SEQUENCE [LARGE SCALE GENOMIC DNA]</scope>
    <source>
        <strain evidence="8 9">Bin7</strain>
    </source>
</reference>
<name>A0A0F4KW56_9BIFI</name>
<evidence type="ECO:0000256" key="7">
    <source>
        <dbReference type="HAMAP-Rule" id="MF_00675"/>
    </source>
</evidence>
<evidence type="ECO:0000256" key="6">
    <source>
        <dbReference type="ARBA" id="ARBA00023235"/>
    </source>
</evidence>
<comment type="caution">
    <text evidence="8">The sequence shown here is derived from an EMBL/GenBank/DDBJ whole genome shotgun (WGS) entry which is preliminary data.</text>
</comment>
<evidence type="ECO:0000256" key="2">
    <source>
        <dbReference type="ARBA" id="ARBA00004892"/>
    </source>
</evidence>
<dbReference type="GO" id="GO:0019698">
    <property type="term" value="P:D-galacturonate catabolic process"/>
    <property type="evidence" value="ECO:0007669"/>
    <property type="project" value="TreeGrafter"/>
</dbReference>
<dbReference type="InterPro" id="IPR032466">
    <property type="entry name" value="Metal_Hydrolase"/>
</dbReference>
<dbReference type="PATRIC" id="fig|1684.5.peg.1366"/>
<dbReference type="Proteomes" id="UP000033567">
    <property type="component" value="Unassembled WGS sequence"/>
</dbReference>
<dbReference type="PANTHER" id="PTHR30068">
    <property type="entry name" value="URONATE ISOMERASE"/>
    <property type="match status" value="1"/>
</dbReference>
<comment type="catalytic activity">
    <reaction evidence="1 7">
        <text>D-glucuronate = D-fructuronate</text>
        <dbReference type="Rhea" id="RHEA:13049"/>
        <dbReference type="ChEBI" id="CHEBI:58720"/>
        <dbReference type="ChEBI" id="CHEBI:59863"/>
        <dbReference type="EC" id="5.3.1.12"/>
    </reaction>
</comment>
<dbReference type="Gene3D" id="1.10.2020.10">
    <property type="entry name" value="uronate isomerase, domain 2, chain A"/>
    <property type="match status" value="1"/>
</dbReference>
<dbReference type="PANTHER" id="PTHR30068:SF4">
    <property type="entry name" value="URONATE ISOMERASE"/>
    <property type="match status" value="1"/>
</dbReference>
<dbReference type="HAMAP" id="MF_00675">
    <property type="entry name" value="UxaC"/>
    <property type="match status" value="1"/>
</dbReference>
<keyword evidence="9" id="KW-1185">Reference proteome</keyword>
<comment type="catalytic activity">
    <reaction evidence="7">
        <text>aldehydo-D-galacturonate = keto-D-tagaturonate</text>
        <dbReference type="Rhea" id="RHEA:27702"/>
        <dbReference type="ChEBI" id="CHEBI:12952"/>
        <dbReference type="ChEBI" id="CHEBI:17886"/>
    </reaction>
</comment>
<evidence type="ECO:0000256" key="1">
    <source>
        <dbReference type="ARBA" id="ARBA00001165"/>
    </source>
</evidence>
<dbReference type="EMBL" id="JWMF01000007">
    <property type="protein sequence ID" value="KJY50610.1"/>
    <property type="molecule type" value="Genomic_DNA"/>
</dbReference>
<sequence length="480" mass="54027">MPDLLFSTKEFVVAFLDDDFLLGTQLSRELFHDVAENLPLVDYHCHLHAKEIYEDPNFDNIVDAWLTDGRNYGDHYKWRLERANGVPERLITGDGDPWDKFMAYARTMEQAVGSPVYLWTHMELRRYFGICEPLTTKTAKSIFDQTNELLATPDFSRRALLRRMNVKVVCTTDSPEDSLEYHDRFAKEGEPFRMVPAFRPDAALNPTAKGYGGWIATMESVCGKPINDFSDLVEALRNRVDYFHQHGSRLSDHAVDVVEFAPATAEQLDAIFSKARAGLGLGRQEQAQYRAGLLLELMRIYKDKGWTMQLHLHASRNNNSTAFQRLGADTGYDALADGSVAAPLAALLDQAQSSNILPRTIVYSLNPNDYMAIATDLGCFGGDDRGQLQLGNAWWFNDTITGMRRQLEVLAETSLLGNAVGMTTDSRSFLSFPRHELFRRVLCGLLGDWASQGVIPDDEEYLAPLVRAVSYENALALFKS</sequence>
<comment type="pathway">
    <text evidence="2 7">Carbohydrate metabolism; pentose and glucuronate interconversion.</text>
</comment>
<evidence type="ECO:0000313" key="9">
    <source>
        <dbReference type="Proteomes" id="UP000033567"/>
    </source>
</evidence>
<dbReference type="InterPro" id="IPR003766">
    <property type="entry name" value="Uronate_isomerase"/>
</dbReference>
<dbReference type="Pfam" id="PF02614">
    <property type="entry name" value="UxaC"/>
    <property type="match status" value="1"/>
</dbReference>
<dbReference type="NCBIfam" id="NF002794">
    <property type="entry name" value="PRK02925.1"/>
    <property type="match status" value="1"/>
</dbReference>
<evidence type="ECO:0000256" key="3">
    <source>
        <dbReference type="ARBA" id="ARBA00008397"/>
    </source>
</evidence>
<evidence type="ECO:0000313" key="8">
    <source>
        <dbReference type="EMBL" id="KJY50610.1"/>
    </source>
</evidence>
<evidence type="ECO:0000256" key="4">
    <source>
        <dbReference type="ARBA" id="ARBA00012546"/>
    </source>
</evidence>
<protein>
    <recommendedName>
        <fullName evidence="5 7">Uronate isomerase</fullName>
        <ecNumber evidence="4 7">5.3.1.12</ecNumber>
    </recommendedName>
    <alternativeName>
        <fullName evidence="7">Glucuronate isomerase</fullName>
    </alternativeName>
    <alternativeName>
        <fullName evidence="7">Uronic isomerase</fullName>
    </alternativeName>
</protein>
<dbReference type="EC" id="5.3.1.12" evidence="4 7"/>